<feature type="chain" id="PRO_5034041116" description="Integrin beta N-terminal domain-containing protein" evidence="1">
    <location>
        <begin position="26"/>
        <end position="67"/>
    </location>
</feature>
<keyword evidence="4" id="KW-1185">Reference proteome</keyword>
<protein>
    <recommendedName>
        <fullName evidence="2">Integrin beta N-terminal domain-containing protein</fullName>
    </recommendedName>
</protein>
<dbReference type="Proteomes" id="UP000694419">
    <property type="component" value="Unplaced"/>
</dbReference>
<dbReference type="Ensembl" id="ENSCPGT00000014264.1">
    <property type="protein sequence ID" value="ENSCPGP00000013011.1"/>
    <property type="gene ID" value="ENSCPGG00000009233.1"/>
</dbReference>
<proteinExistence type="predicted"/>
<dbReference type="InterPro" id="IPR033760">
    <property type="entry name" value="Integrin_beta_N"/>
</dbReference>
<feature type="domain" description="Integrin beta N-terminal" evidence="2">
    <location>
        <begin position="27"/>
        <end position="53"/>
    </location>
</feature>
<dbReference type="AlphaFoldDB" id="A0A8C3PML0"/>
<keyword evidence="1" id="KW-0732">Signal</keyword>
<reference evidence="3" key="1">
    <citation type="submission" date="2025-08" db="UniProtKB">
        <authorList>
            <consortium name="Ensembl"/>
        </authorList>
    </citation>
    <scope>IDENTIFICATION</scope>
</reference>
<dbReference type="SUPFAM" id="SSF103575">
    <property type="entry name" value="Plexin repeat"/>
    <property type="match status" value="1"/>
</dbReference>
<dbReference type="Pfam" id="PF17205">
    <property type="entry name" value="PSI_integrin"/>
    <property type="match status" value="1"/>
</dbReference>
<organism evidence="3 4">
    <name type="scientific">Calidris pygmaea</name>
    <name type="common">Spoon-billed sandpiper</name>
    <dbReference type="NCBI Taxonomy" id="425635"/>
    <lineage>
        <taxon>Eukaryota</taxon>
        <taxon>Metazoa</taxon>
        <taxon>Chordata</taxon>
        <taxon>Craniata</taxon>
        <taxon>Vertebrata</taxon>
        <taxon>Euteleostomi</taxon>
        <taxon>Archelosauria</taxon>
        <taxon>Archosauria</taxon>
        <taxon>Dinosauria</taxon>
        <taxon>Saurischia</taxon>
        <taxon>Theropoda</taxon>
        <taxon>Coelurosauria</taxon>
        <taxon>Aves</taxon>
        <taxon>Neognathae</taxon>
        <taxon>Neoaves</taxon>
        <taxon>Charadriiformes</taxon>
        <taxon>Scolopacidae</taxon>
        <taxon>Calidris</taxon>
    </lineage>
</organism>
<evidence type="ECO:0000313" key="3">
    <source>
        <dbReference type="Ensembl" id="ENSCPGP00000013011.1"/>
    </source>
</evidence>
<feature type="signal peptide" evidence="1">
    <location>
        <begin position="1"/>
        <end position="25"/>
    </location>
</feature>
<evidence type="ECO:0000256" key="1">
    <source>
        <dbReference type="SAM" id="SignalP"/>
    </source>
</evidence>
<evidence type="ECO:0000313" key="4">
    <source>
        <dbReference type="Proteomes" id="UP000694419"/>
    </source>
</evidence>
<reference evidence="3" key="2">
    <citation type="submission" date="2025-09" db="UniProtKB">
        <authorList>
            <consortium name="Ensembl"/>
        </authorList>
    </citation>
    <scope>IDENTIFICATION</scope>
</reference>
<accession>A0A8C3PML0</accession>
<sequence>MEPAMPRSVMLLLEDLSSWAGTAFAMECPKIKVGTCKDCIQSGPGCAWCKKPVGPHNLSCCQPPEVS</sequence>
<evidence type="ECO:0000259" key="2">
    <source>
        <dbReference type="Pfam" id="PF17205"/>
    </source>
</evidence>
<dbReference type="Gene3D" id="3.30.1680.10">
    <property type="entry name" value="ligand-binding face of the semaphorins, domain 2"/>
    <property type="match status" value="1"/>
</dbReference>
<name>A0A8C3PML0_9CHAR</name>